<keyword evidence="2" id="KW-1185">Reference proteome</keyword>
<dbReference type="AlphaFoldDB" id="A0A8X6UNX3"/>
<evidence type="ECO:0000313" key="1">
    <source>
        <dbReference type="EMBL" id="GFU33229.1"/>
    </source>
</evidence>
<gene>
    <name evidence="1" type="ORF">NPIL_230361</name>
</gene>
<organism evidence="1 2">
    <name type="scientific">Nephila pilipes</name>
    <name type="common">Giant wood spider</name>
    <name type="synonym">Nephila maculata</name>
    <dbReference type="NCBI Taxonomy" id="299642"/>
    <lineage>
        <taxon>Eukaryota</taxon>
        <taxon>Metazoa</taxon>
        <taxon>Ecdysozoa</taxon>
        <taxon>Arthropoda</taxon>
        <taxon>Chelicerata</taxon>
        <taxon>Arachnida</taxon>
        <taxon>Araneae</taxon>
        <taxon>Araneomorphae</taxon>
        <taxon>Entelegynae</taxon>
        <taxon>Araneoidea</taxon>
        <taxon>Nephilidae</taxon>
        <taxon>Nephila</taxon>
    </lineage>
</organism>
<dbReference type="OrthoDB" id="6118231at2759"/>
<feature type="non-terminal residue" evidence="1">
    <location>
        <position position="1"/>
    </location>
</feature>
<accession>A0A8X6UNX3</accession>
<comment type="caution">
    <text evidence="1">The sequence shown here is derived from an EMBL/GenBank/DDBJ whole genome shotgun (WGS) entry which is preliminary data.</text>
</comment>
<dbReference type="InterPro" id="IPR036397">
    <property type="entry name" value="RNaseH_sf"/>
</dbReference>
<dbReference type="Proteomes" id="UP000887013">
    <property type="component" value="Unassembled WGS sequence"/>
</dbReference>
<dbReference type="GO" id="GO:0003676">
    <property type="term" value="F:nucleic acid binding"/>
    <property type="evidence" value="ECO:0007669"/>
    <property type="project" value="InterPro"/>
</dbReference>
<dbReference type="Gene3D" id="3.30.420.10">
    <property type="entry name" value="Ribonuclease H-like superfamily/Ribonuclease H"/>
    <property type="match status" value="1"/>
</dbReference>
<reference evidence="1" key="1">
    <citation type="submission" date="2020-08" db="EMBL/GenBank/DDBJ databases">
        <title>Multicomponent nature underlies the extraordinary mechanical properties of spider dragline silk.</title>
        <authorList>
            <person name="Kono N."/>
            <person name="Nakamura H."/>
            <person name="Mori M."/>
            <person name="Yoshida Y."/>
            <person name="Ohtoshi R."/>
            <person name="Malay A.D."/>
            <person name="Moran D.A.P."/>
            <person name="Tomita M."/>
            <person name="Numata K."/>
            <person name="Arakawa K."/>
        </authorList>
    </citation>
    <scope>NUCLEOTIDE SEQUENCE</scope>
</reference>
<protein>
    <recommendedName>
        <fullName evidence="3">Histone-lysine N-methyltransferase SETMAR</fullName>
    </recommendedName>
</protein>
<name>A0A8X6UNX3_NEPPI</name>
<proteinExistence type="predicted"/>
<sequence>HAPILFHDNTLYYVAQPTVRKLNELGCEILSHPPYYPDLSPMGYN</sequence>
<evidence type="ECO:0000313" key="2">
    <source>
        <dbReference type="Proteomes" id="UP000887013"/>
    </source>
</evidence>
<dbReference type="EMBL" id="BMAW01130040">
    <property type="protein sequence ID" value="GFU33229.1"/>
    <property type="molecule type" value="Genomic_DNA"/>
</dbReference>
<evidence type="ECO:0008006" key="3">
    <source>
        <dbReference type="Google" id="ProtNLM"/>
    </source>
</evidence>